<dbReference type="InterPro" id="IPR048777">
    <property type="entry name" value="CATIP_N"/>
</dbReference>
<dbReference type="Proteomes" id="UP000673691">
    <property type="component" value="Unassembled WGS sequence"/>
</dbReference>
<accession>A0A8H8DLY1</accession>
<evidence type="ECO:0000313" key="3">
    <source>
        <dbReference type="EMBL" id="KAG5463148.1"/>
    </source>
</evidence>
<feature type="compositionally biased region" description="Low complexity" evidence="1">
    <location>
        <begin position="437"/>
        <end position="450"/>
    </location>
</feature>
<evidence type="ECO:0000256" key="1">
    <source>
        <dbReference type="SAM" id="MobiDB-lite"/>
    </source>
</evidence>
<organism evidence="3 4">
    <name type="scientific">Olpidium bornovanus</name>
    <dbReference type="NCBI Taxonomy" id="278681"/>
    <lineage>
        <taxon>Eukaryota</taxon>
        <taxon>Fungi</taxon>
        <taxon>Fungi incertae sedis</taxon>
        <taxon>Olpidiomycota</taxon>
        <taxon>Olpidiomycotina</taxon>
        <taxon>Olpidiomycetes</taxon>
        <taxon>Olpidiales</taxon>
        <taxon>Olpidiaceae</taxon>
        <taxon>Olpidium</taxon>
    </lineage>
</organism>
<sequence>MTRRPLFWEKGVFRRRGECGPVPTLRSRRGQPLPGAGLAVRTCHEPFWGDGHPGTCPQPESRGPKHGPAGGVGHQSPGQGRNPAGPCGGARGPAACGRHSRRPARTRVPAGGSGDSEGMLPDEGPRDAPADPQADRAPLPPTVTAELGGAGEEGGTAPAVSEPDAIVTEAGIVVGEADGDGLRYLSSLAVRPLRAGNSTKDVLFTDTLPIHDGDPENVIGELVISVEETARPSTAFLRVGSASGAESRAGSSQSLSMSSASILSASPLTRASCYFVNVTSAAKTGDNSHFRSTMTAYVLPQMLETLSASQHKMFMTADGPVEALLEISRDDDGRYLFTESVTGRPTSRKAYDKNAMAGFISEGADKILQRLLCRLQKTQSLQFLGHANGDVVRTVYNVRAGVEFRLQSGTVITGTEIKRAIHHCEPPRPARPPSPPAAAEGSAGPSVPGAVEIRPPAPSGRPAPPPSHWSAVYTTGGPEWPRCVYLSNAGSPLVFEITDLPKWGADETAPRVHFEAPGAAGPHRRLPPNTPAPQTRRRVHVHRGLLHALSDLETSTSRTM</sequence>
<feature type="region of interest" description="Disordered" evidence="1">
    <location>
        <begin position="18"/>
        <end position="37"/>
    </location>
</feature>
<feature type="region of interest" description="Disordered" evidence="1">
    <location>
        <begin position="424"/>
        <end position="470"/>
    </location>
</feature>
<evidence type="ECO:0000313" key="4">
    <source>
        <dbReference type="Proteomes" id="UP000673691"/>
    </source>
</evidence>
<name>A0A8H8DLY1_9FUNG</name>
<keyword evidence="4" id="KW-1185">Reference proteome</keyword>
<comment type="caution">
    <text evidence="3">The sequence shown here is derived from an EMBL/GenBank/DDBJ whole genome shotgun (WGS) entry which is preliminary data.</text>
</comment>
<feature type="region of interest" description="Disordered" evidence="1">
    <location>
        <begin position="515"/>
        <end position="538"/>
    </location>
</feature>
<dbReference type="Pfam" id="PF21772">
    <property type="entry name" value="CATIP_N"/>
    <property type="match status" value="1"/>
</dbReference>
<feature type="region of interest" description="Disordered" evidence="1">
    <location>
        <begin position="51"/>
        <end position="162"/>
    </location>
</feature>
<feature type="compositionally biased region" description="Pro residues" evidence="1">
    <location>
        <begin position="455"/>
        <end position="467"/>
    </location>
</feature>
<reference evidence="3 4" key="1">
    <citation type="journal article" name="Sci. Rep.">
        <title>Genome-scale phylogenetic analyses confirm Olpidium as the closest living zoosporic fungus to the non-flagellated, terrestrial fungi.</title>
        <authorList>
            <person name="Chang Y."/>
            <person name="Rochon D."/>
            <person name="Sekimoto S."/>
            <person name="Wang Y."/>
            <person name="Chovatia M."/>
            <person name="Sandor L."/>
            <person name="Salamov A."/>
            <person name="Grigoriev I.V."/>
            <person name="Stajich J.E."/>
            <person name="Spatafora J.W."/>
        </authorList>
    </citation>
    <scope>NUCLEOTIDE SEQUENCE [LARGE SCALE GENOMIC DNA]</scope>
    <source>
        <strain evidence="3">S191</strain>
    </source>
</reference>
<gene>
    <name evidence="3" type="ORF">BJ554DRAFT_1486</name>
</gene>
<feature type="compositionally biased region" description="Low complexity" evidence="1">
    <location>
        <begin position="130"/>
        <end position="147"/>
    </location>
</feature>
<dbReference type="AlphaFoldDB" id="A0A8H8DLY1"/>
<proteinExistence type="predicted"/>
<dbReference type="OrthoDB" id="6334211at2759"/>
<protein>
    <recommendedName>
        <fullName evidence="2">Ciliogenesis-associated TTC17-interacting protein N-terminal domain-containing protein</fullName>
    </recommendedName>
</protein>
<feature type="domain" description="Ciliogenesis-associated TTC17-interacting protein N-terminal" evidence="2">
    <location>
        <begin position="270"/>
        <end position="385"/>
    </location>
</feature>
<dbReference type="EMBL" id="JAEFCI010001071">
    <property type="protein sequence ID" value="KAG5463148.1"/>
    <property type="molecule type" value="Genomic_DNA"/>
</dbReference>
<evidence type="ECO:0000259" key="2">
    <source>
        <dbReference type="Pfam" id="PF21772"/>
    </source>
</evidence>